<dbReference type="EMBL" id="BK057792">
    <property type="protein sequence ID" value="DAE92000.1"/>
    <property type="molecule type" value="Genomic_DNA"/>
</dbReference>
<proteinExistence type="predicted"/>
<protein>
    <submittedName>
        <fullName evidence="1">Uncharacterized protein</fullName>
    </submittedName>
</protein>
<organism evidence="1">
    <name type="scientific">Podoviridae sp. ctXdu7</name>
    <dbReference type="NCBI Taxonomy" id="2827618"/>
    <lineage>
        <taxon>Viruses</taxon>
        <taxon>Duplodnaviria</taxon>
        <taxon>Heunggongvirae</taxon>
        <taxon>Uroviricota</taxon>
        <taxon>Caudoviricetes</taxon>
    </lineage>
</organism>
<reference evidence="1" key="1">
    <citation type="journal article" date="2021" name="Proc. Natl. Acad. Sci. U.S.A.">
        <title>A Catalog of Tens of Thousands of Viruses from Human Metagenomes Reveals Hidden Associations with Chronic Diseases.</title>
        <authorList>
            <person name="Tisza M.J."/>
            <person name="Buck C.B."/>
        </authorList>
    </citation>
    <scope>NUCLEOTIDE SEQUENCE</scope>
    <source>
        <strain evidence="1">CtXdu7</strain>
    </source>
</reference>
<name>A0A8S5RR67_9CAUD</name>
<accession>A0A8S5RR67</accession>
<sequence>MVNISSLNLQMKLNILESLKQLEIHIKMMNLFSKTIMIVGSIVMTKT</sequence>
<evidence type="ECO:0000313" key="1">
    <source>
        <dbReference type="EMBL" id="DAE92000.1"/>
    </source>
</evidence>